<protein>
    <submittedName>
        <fullName evidence="1">Uncharacterized protein</fullName>
    </submittedName>
</protein>
<dbReference type="EMBL" id="BMLV01000002">
    <property type="protein sequence ID" value="GGP02914.1"/>
    <property type="molecule type" value="Genomic_DNA"/>
</dbReference>
<sequence>MKIFIKSSILLALATIISCKKETKKDVITNEVKVVTTIDSNGVKKQDSTVIFNRNIDGKSIVTKEEIKKYVYQYEAFDGTKAEVTFTHYPEKSYILIERNKLKIELPQTKADEKSATFEKDGIKAVTEGQKLTITQNGETFELVKN</sequence>
<gene>
    <name evidence="1" type="ORF">GCM10010992_09220</name>
</gene>
<evidence type="ECO:0000313" key="2">
    <source>
        <dbReference type="Proteomes" id="UP000620064"/>
    </source>
</evidence>
<evidence type="ECO:0000313" key="1">
    <source>
        <dbReference type="EMBL" id="GGP02914.1"/>
    </source>
</evidence>
<dbReference type="PROSITE" id="PS51257">
    <property type="entry name" value="PROKAR_LIPOPROTEIN"/>
    <property type="match status" value="1"/>
</dbReference>
<comment type="caution">
    <text evidence="1">The sequence shown here is derived from an EMBL/GenBank/DDBJ whole genome shotgun (WGS) entry which is preliminary data.</text>
</comment>
<dbReference type="Proteomes" id="UP000620064">
    <property type="component" value="Unassembled WGS sequence"/>
</dbReference>
<proteinExistence type="predicted"/>
<name>A0ABQ2NHV5_9FLAO</name>
<organism evidence="1 2">
    <name type="scientific">Cloacibacterium rupense</name>
    <dbReference type="NCBI Taxonomy" id="517423"/>
    <lineage>
        <taxon>Bacteria</taxon>
        <taxon>Pseudomonadati</taxon>
        <taxon>Bacteroidota</taxon>
        <taxon>Flavobacteriia</taxon>
        <taxon>Flavobacteriales</taxon>
        <taxon>Weeksellaceae</taxon>
    </lineage>
</organism>
<keyword evidence="2" id="KW-1185">Reference proteome</keyword>
<dbReference type="RefSeq" id="WP_188616922.1">
    <property type="nucleotide sequence ID" value="NZ_BMLV01000002.1"/>
</dbReference>
<accession>A0ABQ2NHV5</accession>
<reference evidence="2" key="1">
    <citation type="journal article" date="2019" name="Int. J. Syst. Evol. Microbiol.">
        <title>The Global Catalogue of Microorganisms (GCM) 10K type strain sequencing project: providing services to taxonomists for standard genome sequencing and annotation.</title>
        <authorList>
            <consortium name="The Broad Institute Genomics Platform"/>
            <consortium name="The Broad Institute Genome Sequencing Center for Infectious Disease"/>
            <person name="Wu L."/>
            <person name="Ma J."/>
        </authorList>
    </citation>
    <scope>NUCLEOTIDE SEQUENCE [LARGE SCALE GENOMIC DNA]</scope>
    <source>
        <strain evidence="2">CGMCC 1.7656</strain>
    </source>
</reference>